<feature type="transmembrane region" description="Helical" evidence="1">
    <location>
        <begin position="292"/>
        <end position="312"/>
    </location>
</feature>
<keyword evidence="1" id="KW-1133">Transmembrane helix</keyword>
<keyword evidence="3" id="KW-1185">Reference proteome</keyword>
<evidence type="ECO:0000256" key="1">
    <source>
        <dbReference type="SAM" id="Phobius"/>
    </source>
</evidence>
<proteinExistence type="predicted"/>
<dbReference type="Proteomes" id="UP000812982">
    <property type="component" value="Unassembled WGS sequence"/>
</dbReference>
<feature type="transmembrane region" description="Helical" evidence="1">
    <location>
        <begin position="246"/>
        <end position="264"/>
    </location>
</feature>
<gene>
    <name evidence="2" type="ORF">FR943_02465</name>
</gene>
<evidence type="ECO:0000313" key="3">
    <source>
        <dbReference type="Proteomes" id="UP000812982"/>
    </source>
</evidence>
<evidence type="ECO:0008006" key="4">
    <source>
        <dbReference type="Google" id="ProtNLM"/>
    </source>
</evidence>
<sequence length="391" mass="41457">MRLSTPALPDALPRWLYLGSALLTGLAVLGKAPLVAGVVPVPAGLVYVLCAASCLVPLLYRKFLSVARYLAVPIVLAVWLVAVVVQSRLLSHFHSEGRGTDQGDCVSVGVGQLLHGSWPYDRALMWSHNPMSCGPGWLAAHVPSALIGYPATMAVLFTCAVAVVYRLHGSDVTAKFLVLLAITPGFWLSYANGNDFVTFGVIVVAVSALTVTDRPVHRWLAVAGAVVVSQFRLPFVLLPAAMRVRWQVPACLVSIGLYGVFAWWRPDAMFRDGPFHVLEKSADLAGVPGGRLVTVVLFVVVTVAIAMVALRFPARYSALVYITLALVPLAAAGLVAAIREQHGVIDVLGHWEGVSWLTAVVAVAAGLMGGTGDARCRSGIGTAVGDRRRTG</sequence>
<feature type="transmembrane region" description="Helical" evidence="1">
    <location>
        <begin position="12"/>
        <end position="29"/>
    </location>
</feature>
<feature type="transmembrane region" description="Helical" evidence="1">
    <location>
        <begin position="146"/>
        <end position="165"/>
    </location>
</feature>
<dbReference type="RefSeq" id="WP_217154678.1">
    <property type="nucleotide sequence ID" value="NZ_VOMB01000002.1"/>
</dbReference>
<feature type="transmembrane region" description="Helical" evidence="1">
    <location>
        <begin position="35"/>
        <end position="59"/>
    </location>
</feature>
<feature type="transmembrane region" description="Helical" evidence="1">
    <location>
        <begin position="196"/>
        <end position="212"/>
    </location>
</feature>
<protein>
    <recommendedName>
        <fullName evidence="4">DUF2029 domain-containing protein</fullName>
    </recommendedName>
</protein>
<keyword evidence="1" id="KW-0472">Membrane</keyword>
<comment type="caution">
    <text evidence="2">The sequence shown here is derived from an EMBL/GenBank/DDBJ whole genome shotgun (WGS) entry which is preliminary data.</text>
</comment>
<evidence type="ECO:0000313" key="2">
    <source>
        <dbReference type="EMBL" id="MBU9762717.1"/>
    </source>
</evidence>
<feature type="transmembrane region" description="Helical" evidence="1">
    <location>
        <begin position="219"/>
        <end position="240"/>
    </location>
</feature>
<accession>A0ABS6KGM8</accession>
<reference evidence="2 3" key="1">
    <citation type="journal article" date="2021" name="Sci. Rep.">
        <title>Phenotypic and genomic hallmarks of a novel, potentially pathogenic rapidly growing Mycobacterium species related to the Mycobacterium fortuitum complex.</title>
        <authorList>
            <person name="Gharbi R."/>
            <person name="Khanna V."/>
            <person name="Frigui W."/>
            <person name="Mhenni B."/>
            <person name="Brosch R."/>
            <person name="Mardassi H."/>
        </authorList>
    </citation>
    <scope>NUCLEOTIDE SEQUENCE [LARGE SCALE GENOMIC DNA]</scope>
    <source>
        <strain evidence="2 3">TNTM28</strain>
    </source>
</reference>
<organism evidence="2 3">
    <name type="scientific">[Mycobacterium] fortunisiensis</name>
    <dbReference type="NCBI Taxonomy" id="2600579"/>
    <lineage>
        <taxon>Bacteria</taxon>
        <taxon>Bacillati</taxon>
        <taxon>Actinomycetota</taxon>
        <taxon>Actinomycetes</taxon>
        <taxon>Mycobacteriales</taxon>
        <taxon>Mycobacteriaceae</taxon>
        <taxon>Mycolicibacterium</taxon>
    </lineage>
</organism>
<name>A0ABS6KGM8_9MYCO</name>
<feature type="transmembrane region" description="Helical" evidence="1">
    <location>
        <begin position="66"/>
        <end position="85"/>
    </location>
</feature>
<dbReference type="EMBL" id="VOMB01000002">
    <property type="protein sequence ID" value="MBU9762717.1"/>
    <property type="molecule type" value="Genomic_DNA"/>
</dbReference>
<feature type="transmembrane region" description="Helical" evidence="1">
    <location>
        <begin position="318"/>
        <end position="338"/>
    </location>
</feature>
<keyword evidence="1" id="KW-0812">Transmembrane</keyword>